<dbReference type="PROSITE" id="PS01186">
    <property type="entry name" value="EGF_2"/>
    <property type="match status" value="9"/>
</dbReference>
<dbReference type="PROSITE" id="PS51233">
    <property type="entry name" value="VWFD"/>
    <property type="match status" value="1"/>
</dbReference>
<dbReference type="InterPro" id="IPR005533">
    <property type="entry name" value="AMOP_dom"/>
</dbReference>
<comment type="caution">
    <text evidence="8">Lacks conserved residue(s) required for the propagation of feature annotation.</text>
</comment>
<evidence type="ECO:0000256" key="8">
    <source>
        <dbReference type="PROSITE-ProRule" id="PRU00076"/>
    </source>
</evidence>
<feature type="disulfide bond" evidence="8">
    <location>
        <begin position="1756"/>
        <end position="1773"/>
    </location>
</feature>
<keyword evidence="2" id="KW-0217">Developmental protein</keyword>
<dbReference type="PROSITE" id="PS50026">
    <property type="entry name" value="EGF_3"/>
    <property type="match status" value="7"/>
</dbReference>
<dbReference type="PRINTS" id="PR00011">
    <property type="entry name" value="EGFLAMININ"/>
</dbReference>
<dbReference type="PROSITE" id="PS51051">
    <property type="entry name" value="DSL"/>
    <property type="match status" value="1"/>
</dbReference>
<dbReference type="InterPro" id="IPR003886">
    <property type="entry name" value="NIDO_dom"/>
</dbReference>
<evidence type="ECO:0000256" key="4">
    <source>
        <dbReference type="ARBA" id="ARBA00022729"/>
    </source>
</evidence>
<dbReference type="SMART" id="SM00216">
    <property type="entry name" value="VWD"/>
    <property type="match status" value="1"/>
</dbReference>
<dbReference type="SMART" id="SM00539">
    <property type="entry name" value="NIDO"/>
    <property type="match status" value="1"/>
</dbReference>
<dbReference type="GeneID" id="101863358"/>
<dbReference type="PANTHER" id="PTHR24039">
    <property type="entry name" value="FIBRILLIN-RELATED"/>
    <property type="match status" value="1"/>
</dbReference>
<dbReference type="SUPFAM" id="SSF57196">
    <property type="entry name" value="EGF/Laminin"/>
    <property type="match status" value="3"/>
</dbReference>
<feature type="domain" description="EGF-like" evidence="11">
    <location>
        <begin position="1229"/>
        <end position="1269"/>
    </location>
</feature>
<feature type="domain" description="VWFD" evidence="14">
    <location>
        <begin position="549"/>
        <end position="756"/>
    </location>
</feature>
<keyword evidence="15" id="KW-1185">Reference proteome</keyword>
<evidence type="ECO:0000256" key="2">
    <source>
        <dbReference type="ARBA" id="ARBA00022473"/>
    </source>
</evidence>
<feature type="disulfide bond" evidence="8">
    <location>
        <begin position="1845"/>
        <end position="1862"/>
    </location>
</feature>
<dbReference type="PROSITE" id="PS00022">
    <property type="entry name" value="EGF_1"/>
    <property type="match status" value="2"/>
</dbReference>
<accession>A0ABM1A4G8</accession>
<feature type="domain" description="AMOP" evidence="12">
    <location>
        <begin position="384"/>
        <end position="537"/>
    </location>
</feature>
<protein>
    <submittedName>
        <fullName evidence="16">Uncharacterized protein LOC101863358</fullName>
    </submittedName>
</protein>
<feature type="domain" description="EGF-like" evidence="11">
    <location>
        <begin position="1495"/>
        <end position="1535"/>
    </location>
</feature>
<dbReference type="InterPro" id="IPR001846">
    <property type="entry name" value="VWF_type-D"/>
</dbReference>
<dbReference type="InterPro" id="IPR009030">
    <property type="entry name" value="Growth_fac_rcpt_cys_sf"/>
</dbReference>
<dbReference type="RefSeq" id="XP_012940668.2">
    <property type="nucleotide sequence ID" value="XM_013085214.2"/>
</dbReference>
<feature type="domain" description="EGF-like" evidence="11">
    <location>
        <begin position="1019"/>
        <end position="1060"/>
    </location>
</feature>
<evidence type="ECO:0000313" key="15">
    <source>
        <dbReference type="Proteomes" id="UP000694888"/>
    </source>
</evidence>
<dbReference type="InterPro" id="IPR049883">
    <property type="entry name" value="NOTCH1_EGF-like"/>
</dbReference>
<dbReference type="InterPro" id="IPR026823">
    <property type="entry name" value="cEGF"/>
</dbReference>
<evidence type="ECO:0000313" key="16">
    <source>
        <dbReference type="RefSeq" id="XP_012940668.2"/>
    </source>
</evidence>
<dbReference type="Pfam" id="PF12662">
    <property type="entry name" value="cEGF"/>
    <property type="match status" value="1"/>
</dbReference>
<sequence>MAAGDPHIEDAVAQELRDTLSLANVCVDRVEGTNVSSPSPFHTVVTLKVLLGTQDQAPRLLSALDHEYNWLSHTLTLQGLTYHVTHAQMYADLEDGSLPIDCVNNDFCTTVGWKCDKKKDKGFVCHDPLGQRELYPHGSTTGDQQLSQVGWRTVSEPIFFTSGLVFGSERHTVAHIQANGVVTFGEKKGAFTPDFTTAADSDLRVLAVFWSDIDPYQHPQVFYHVYELVNSDGQVASEHDRTVMDRASGEVREFAHVDNFQASVVLVVTWVKVQPYTWRSEICANRTGVSLTATQCETPEGMEENTFQAVYASDGQDAYVIYTYRRHDMRWRYVTNRQIAVGLVSDANRMDLLGNNLRLASRLDTVLGSAGVRGTFLLHAGHVARASPFHQCARFYADNLPLLTNDSFTSDVNTLLDCPCSQARMGSQWTLVRRQGEDEDAVTCFAINPAVREKFFPGNYLNKLCCYNRPSTQSSLLTAGDEAYFLSSGPSSGHILTVDPFWWHGDPRRSEEEDMMPHRWCCEQADETHCRFYYKVRPRTPCRATAGYTSGWSWGDPHITTLDGRQYTLNGWGEFVLIHIPRENFTLQARTAPAETAEGKVTNATVFVAFACRQGEHTHLQVELSRNRASMLIAANQDGVSTQFNDVTRSFQRSFSSGHLMVTREERNGGSSSVLVASFSSGVRVKINVGVRSLELTTDVLNSLSGQLEGLLGNYNHNDTDDFHLPGGTMLPNNMTDRQIFQKFGQAWAITASTSVFEYSDLENFPDFQHGNFTPTFLDEVDDKRKKEAEQACGGSRDVACVFDLLTTGDQLFADNTKLSNQRSVRTKRETENGLPSVTIPGALNDDLWFNVTLGQPLTLTLNGSDPDGDLLGFRLMGDHPDVMVDNATGKVTFPADFDYANVSTVGIIAEDDRGGQSSVADVTFIVCSGCNGHGVCSSRIQEAYGNRNRLYRFYFCECLPGYTGVDCADDRDGCLGAPCSVGQNCSDVTAVNEERTGKGYTCGPCPAGYTDQSEICTDINECNNATLNACAHNCTNTQGSYSCSCAQGYVLADDGKNCRDINECVDRTAECQQSCLNHGGGYSCGCQDGYNLASDKISCVLDQSYDAICNRTGCQQICRVDNNTKNATCDCMTGYTLKSDNVSCENIDECALAKPPCDQNCTDRLGDFICDCYTGYQLLDKVTCTECEDGYYGDSCKQQCNCNGHGDCDKIKGCVCSSGWRGPGCQEDIDECSDGGSRSPCADRELCVNTPGSYLCTCPKGYFRSEGNSGCVDVNECAGRNYRQHMWDVILEQCHNIEGEAKLLHYCKPGYARNLTSHLCEDVDECATGSNNCEQLCENVPGQFNCKCRYGMKLADDRRTCYEVWDVCSEFENLNCSHGCTVDLKTEVAQCFCHWGYRLMGLEQCADVNECTDEKLNHCSYTPGCRNTKGGYTCSCELGQKLDNDLRTCIDCPKGTWGDNCSNACACTENTEECSPQKGCVCEKGFTGKYCEKDINECETGDLVCGSLETCRNTRGNASCECTQGYHRVKGLCEDIDECNSRLTNDCDQVCNNVEGNYSCSCFKGFLYNSNLRLCLDIDECSSKVRRCDQNCVNTLGGFRCSCEPGFRLDSDAFSCIGKTQCSPGHNCSGTCVFIDNQNRCYCPRGKKLSQDNHTCEDVDLCNPNPCSDHCEETHNDQDFVCTCPNGTKLADDRVSCQECPPFKWGHECVSECLCLVPNTIKCVPENGTCICLDGWEGDNCTQDVDECSADPDVCADIGHSQCVNSDGGYQCRCLSGFYKLNETTCQECADNWFGASCAQSCTCNSAHSRCDEVNGTCYCHHGWHGDDCSEDDDECSMASGNNCNVTDHEECSNTAGGYVCVCLDGFFRPEPNAKCQACVPGSFGRDCTQVCTCMPGNSESCDHINGTCVCRPGWTGQSCETDVDECLQGADQCPANSQCRNQNGTYSCECDGGLSRDNQSGQCRNVNECLGSDVPVCAQVCQDTYGSYKCSCRDGFSISATNTSRCDKVINFAVTLEYNTTGIDLLPGSSDYQRLTESLNQTMSKQAANFVPGLASLSVKALSGENGQVRADFQLLLEDSRGRHFGSAVARMLTHLLSQPVEVGGVNVSAASARVAEDEFDQCASLCGKTELITPCSTREMCVQDGDSTDCVPSATWVSYNFTLTFNVSLPAKAFSSAHDGGCLTLSEQLQTQVHDKMSSYIQELAEPEILSLTQGSLIAQVKTVINQDLNPNPAGSLSQALVSLSSSPFNISDQQQVPVAMLQVGENIIDGNSDPCHILTSLTACPGDQTCVVNASLPVCRKVEPVNDSQLLLGLAVGLPLFALLLLAVAMATYYYRGKQKEQKKVSGMPQELEFPSSLSPKDIDVRMLRPAVRHSLRYYGEAPGMYHKGEEPTISHHRSSAPVLTEHTDAQMYEHIDSRGNALRCARPDVRGDNFLEELEDAIYARPNVYRAHAPVDDASRAAVEEERVKRLSNMLEGTELANEASFRIHRPRVSETSTEL</sequence>
<dbReference type="SMART" id="SM00181">
    <property type="entry name" value="EGF"/>
    <property type="match status" value="23"/>
</dbReference>
<dbReference type="CDD" id="cd00054">
    <property type="entry name" value="EGF_CA"/>
    <property type="match status" value="5"/>
</dbReference>
<evidence type="ECO:0000256" key="3">
    <source>
        <dbReference type="ARBA" id="ARBA00022536"/>
    </source>
</evidence>
<comment type="subcellular location">
    <subcellularLocation>
        <location evidence="1">Membrane</location>
    </subcellularLocation>
</comment>
<dbReference type="SMART" id="SM00723">
    <property type="entry name" value="AMOP"/>
    <property type="match status" value="1"/>
</dbReference>
<keyword evidence="7 8" id="KW-1015">Disulfide bond</keyword>
<keyword evidence="10" id="KW-0812">Transmembrane</keyword>
<gene>
    <name evidence="16" type="primary">LOC101863358</name>
</gene>
<name>A0ABM1A4G8_APLCA</name>
<evidence type="ECO:0000256" key="7">
    <source>
        <dbReference type="ARBA" id="ARBA00023157"/>
    </source>
</evidence>
<feature type="domain" description="EGF-like" evidence="11">
    <location>
        <begin position="1745"/>
        <end position="1788"/>
    </location>
</feature>
<evidence type="ECO:0000256" key="1">
    <source>
        <dbReference type="ARBA" id="ARBA00004370"/>
    </source>
</evidence>
<evidence type="ECO:0000256" key="10">
    <source>
        <dbReference type="SAM" id="Phobius"/>
    </source>
</evidence>
<organism evidence="15 16">
    <name type="scientific">Aplysia californica</name>
    <name type="common">California sea hare</name>
    <dbReference type="NCBI Taxonomy" id="6500"/>
    <lineage>
        <taxon>Eukaryota</taxon>
        <taxon>Metazoa</taxon>
        <taxon>Spiralia</taxon>
        <taxon>Lophotrochozoa</taxon>
        <taxon>Mollusca</taxon>
        <taxon>Gastropoda</taxon>
        <taxon>Heterobranchia</taxon>
        <taxon>Euthyneura</taxon>
        <taxon>Tectipleura</taxon>
        <taxon>Aplysiida</taxon>
        <taxon>Aplysioidea</taxon>
        <taxon>Aplysiidae</taxon>
        <taxon>Aplysia</taxon>
    </lineage>
</organism>
<proteinExistence type="predicted"/>
<evidence type="ECO:0000259" key="13">
    <source>
        <dbReference type="PROSITE" id="PS51051"/>
    </source>
</evidence>
<dbReference type="PROSITE" id="PS01187">
    <property type="entry name" value="EGF_CA"/>
    <property type="match status" value="6"/>
</dbReference>
<keyword evidence="10" id="KW-1133">Transmembrane helix</keyword>
<dbReference type="Gene3D" id="2.10.25.10">
    <property type="entry name" value="Laminin"/>
    <property type="match status" value="14"/>
</dbReference>
<feature type="domain" description="EGF-like" evidence="11">
    <location>
        <begin position="1833"/>
        <end position="1874"/>
    </location>
</feature>
<evidence type="ECO:0000259" key="12">
    <source>
        <dbReference type="PROSITE" id="PS50856"/>
    </source>
</evidence>
<dbReference type="PROSITE" id="PS50856">
    <property type="entry name" value="AMOP"/>
    <property type="match status" value="1"/>
</dbReference>
<dbReference type="Proteomes" id="UP000694888">
    <property type="component" value="Unplaced"/>
</dbReference>
<keyword evidence="3 8" id="KW-0245">EGF-like domain</keyword>
<keyword evidence="4" id="KW-0732">Signal</keyword>
<feature type="disulfide bond" evidence="9">
    <location>
        <begin position="1790"/>
        <end position="1799"/>
    </location>
</feature>
<dbReference type="Gene3D" id="2.170.300.10">
    <property type="entry name" value="Tie2 ligand-binding domain superfamily"/>
    <property type="match status" value="2"/>
</dbReference>
<evidence type="ECO:0000256" key="9">
    <source>
        <dbReference type="PROSITE-ProRule" id="PRU00377"/>
    </source>
</evidence>
<keyword evidence="6 10" id="KW-0472">Membrane</keyword>
<dbReference type="Pfam" id="PF06119">
    <property type="entry name" value="NIDO"/>
    <property type="match status" value="1"/>
</dbReference>
<feature type="disulfide bond" evidence="9">
    <location>
        <begin position="1821"/>
        <end position="1830"/>
    </location>
</feature>
<evidence type="ECO:0000256" key="5">
    <source>
        <dbReference type="ARBA" id="ARBA00022737"/>
    </source>
</evidence>
<dbReference type="SMART" id="SM00179">
    <property type="entry name" value="EGF_CA"/>
    <property type="match status" value="15"/>
</dbReference>
<dbReference type="PANTHER" id="PTHR24039:SF58">
    <property type="entry name" value="EGF-LIKE DOMAIN-CONTAINING PROTEIN"/>
    <property type="match status" value="1"/>
</dbReference>
<dbReference type="InterPro" id="IPR000152">
    <property type="entry name" value="EGF-type_Asp/Asn_hydroxyl_site"/>
</dbReference>
<keyword evidence="5" id="KW-0677">Repeat</keyword>
<feature type="domain" description="DSL" evidence="13">
    <location>
        <begin position="1788"/>
        <end position="1830"/>
    </location>
</feature>
<dbReference type="InterPro" id="IPR000742">
    <property type="entry name" value="EGF"/>
</dbReference>
<dbReference type="InterPro" id="IPR001774">
    <property type="entry name" value="DSL"/>
</dbReference>
<evidence type="ECO:0000259" key="14">
    <source>
        <dbReference type="PROSITE" id="PS51233"/>
    </source>
</evidence>
<dbReference type="InterPro" id="IPR018097">
    <property type="entry name" value="EGF_Ca-bd_CS"/>
</dbReference>
<dbReference type="Pfam" id="PF07645">
    <property type="entry name" value="EGF_CA"/>
    <property type="match status" value="10"/>
</dbReference>
<dbReference type="InterPro" id="IPR001881">
    <property type="entry name" value="EGF-like_Ca-bd_dom"/>
</dbReference>
<dbReference type="SUPFAM" id="SSF57184">
    <property type="entry name" value="Growth factor receptor domain"/>
    <property type="match status" value="6"/>
</dbReference>
<dbReference type="PROSITE" id="PS00010">
    <property type="entry name" value="ASX_HYDROXYL"/>
    <property type="match status" value="8"/>
</dbReference>
<evidence type="ECO:0000256" key="6">
    <source>
        <dbReference type="ARBA" id="ARBA00023136"/>
    </source>
</evidence>
<feature type="transmembrane region" description="Helical" evidence="10">
    <location>
        <begin position="2314"/>
        <end position="2339"/>
    </location>
</feature>
<reference evidence="16" key="1">
    <citation type="submission" date="2025-08" db="UniProtKB">
        <authorList>
            <consortium name="RefSeq"/>
        </authorList>
    </citation>
    <scope>IDENTIFICATION</scope>
</reference>
<evidence type="ECO:0000259" key="11">
    <source>
        <dbReference type="PROSITE" id="PS50026"/>
    </source>
</evidence>
<feature type="domain" description="EGF-like" evidence="11">
    <location>
        <begin position="1147"/>
        <end position="1186"/>
    </location>
</feature>
<feature type="domain" description="EGF-like" evidence="11">
    <location>
        <begin position="1924"/>
        <end position="1962"/>
    </location>
</feature>